<feature type="compositionally biased region" description="Polar residues" evidence="1">
    <location>
        <begin position="1"/>
        <end position="12"/>
    </location>
</feature>
<evidence type="ECO:0000313" key="3">
    <source>
        <dbReference type="Proteomes" id="UP000029665"/>
    </source>
</evidence>
<feature type="region of interest" description="Disordered" evidence="1">
    <location>
        <begin position="1"/>
        <end position="25"/>
    </location>
</feature>
<feature type="region of interest" description="Disordered" evidence="1">
    <location>
        <begin position="243"/>
        <end position="308"/>
    </location>
</feature>
<dbReference type="OrthoDB" id="3267098at2759"/>
<dbReference type="Proteomes" id="UP000029665">
    <property type="component" value="Unassembled WGS sequence"/>
</dbReference>
<sequence>MTSWHPQENNAVESPAQGPPDVRYHMGELEHDPVDLFNWVVERDSDPAVEDFLLLLRHHLVSHMTGEYEALVPDEWKDHLNIKDNWAYEHKVISFNYPTYYMHRAQDSINPQMHVNVMLLSEDKDDENPYWYTRVVLVYHALLSFIHTDDPDISTFSFIDPATILQAAYITLSFQSGTTVDLLPSDSMARKDSTDEDYVYYCTNMFVDRNMFMQYLGGSVGHTGVGPSLEDSQTQTVRMCCHTHHHKGSLAPPGTHATSGSESSHGNNSDTYSDSVNGSKLSHNTSSSDLDILADSELGSEHDSEEER</sequence>
<dbReference type="STRING" id="5643.A0A060T0E0"/>
<dbReference type="AlphaFoldDB" id="A0A060T0E0"/>
<dbReference type="EMBL" id="CCBP010000598">
    <property type="protein sequence ID" value="CDO77994.1"/>
    <property type="molecule type" value="Genomic_DNA"/>
</dbReference>
<accession>A0A060T0E0</accession>
<reference evidence="2" key="1">
    <citation type="submission" date="2014-01" db="EMBL/GenBank/DDBJ databases">
        <title>The genome of the white-rot fungus Pycnoporus cinnabarinus: a basidiomycete model with a versatile arsenal for lignocellulosic biomass breakdown.</title>
        <authorList>
            <person name="Levasseur A."/>
            <person name="Lomascolo A."/>
            <person name="Ruiz-Duenas F.J."/>
            <person name="Uzan E."/>
            <person name="Piumi F."/>
            <person name="Kues U."/>
            <person name="Ram A.F.J."/>
            <person name="Murat C."/>
            <person name="Haon M."/>
            <person name="Benoit I."/>
            <person name="Arfi Y."/>
            <person name="Chevret D."/>
            <person name="Drula E."/>
            <person name="Kwon M.J."/>
            <person name="Gouret P."/>
            <person name="Lesage-Meessen L."/>
            <person name="Lombard V."/>
            <person name="Mariette J."/>
            <person name="Noirot C."/>
            <person name="Park J."/>
            <person name="Patyshakuliyeva A."/>
            <person name="Wieneger R.A.B."/>
            <person name="Wosten H.A.B."/>
            <person name="Martin F."/>
            <person name="Coutinho P.M."/>
            <person name="de Vries R."/>
            <person name="Martinez A.T."/>
            <person name="Klopp C."/>
            <person name="Pontarotti P."/>
            <person name="Henrissat B."/>
            <person name="Record E."/>
        </authorList>
    </citation>
    <scope>NUCLEOTIDE SEQUENCE [LARGE SCALE GENOMIC DNA]</scope>
    <source>
        <strain evidence="2">BRFM137</strain>
    </source>
</reference>
<name>A0A060T0E0_PYCCI</name>
<gene>
    <name evidence="2" type="ORF">BN946_scf184723.g1</name>
</gene>
<comment type="caution">
    <text evidence="2">The sequence shown here is derived from an EMBL/GenBank/DDBJ whole genome shotgun (WGS) entry which is preliminary data.</text>
</comment>
<organism evidence="2 3">
    <name type="scientific">Pycnoporus cinnabarinus</name>
    <name type="common">Cinnabar-red polypore</name>
    <name type="synonym">Trametes cinnabarina</name>
    <dbReference type="NCBI Taxonomy" id="5643"/>
    <lineage>
        <taxon>Eukaryota</taxon>
        <taxon>Fungi</taxon>
        <taxon>Dikarya</taxon>
        <taxon>Basidiomycota</taxon>
        <taxon>Agaricomycotina</taxon>
        <taxon>Agaricomycetes</taxon>
        <taxon>Polyporales</taxon>
        <taxon>Polyporaceae</taxon>
        <taxon>Trametes</taxon>
    </lineage>
</organism>
<evidence type="ECO:0000256" key="1">
    <source>
        <dbReference type="SAM" id="MobiDB-lite"/>
    </source>
</evidence>
<dbReference type="HOGENOM" id="CLU_903562_0_0_1"/>
<evidence type="ECO:0000313" key="2">
    <source>
        <dbReference type="EMBL" id="CDO77994.1"/>
    </source>
</evidence>
<keyword evidence="3" id="KW-1185">Reference proteome</keyword>
<feature type="compositionally biased region" description="Polar residues" evidence="1">
    <location>
        <begin position="256"/>
        <end position="289"/>
    </location>
</feature>
<protein>
    <submittedName>
        <fullName evidence="2">Uncharacterized protein</fullName>
    </submittedName>
</protein>
<proteinExistence type="predicted"/>